<evidence type="ECO:0000256" key="1">
    <source>
        <dbReference type="ARBA" id="ARBA00022450"/>
    </source>
</evidence>
<dbReference type="PROSITE" id="PS52004">
    <property type="entry name" value="KS3_2"/>
    <property type="match status" value="1"/>
</dbReference>
<keyword evidence="3" id="KW-0808">Transferase</keyword>
<dbReference type="SMART" id="SM00826">
    <property type="entry name" value="PKS_DH"/>
    <property type="match status" value="1"/>
</dbReference>
<dbReference type="Pfam" id="PF23297">
    <property type="entry name" value="ACP_SdgA_C"/>
    <property type="match status" value="1"/>
</dbReference>
<comment type="caution">
    <text evidence="11">The sequence shown here is derived from an EMBL/GenBank/DDBJ whole genome shotgun (WGS) entry which is preliminary data.</text>
</comment>
<dbReference type="InterPro" id="IPR036736">
    <property type="entry name" value="ACP-like_sf"/>
</dbReference>
<dbReference type="Pfam" id="PF08659">
    <property type="entry name" value="KR"/>
    <property type="match status" value="1"/>
</dbReference>
<evidence type="ECO:0000259" key="10">
    <source>
        <dbReference type="PROSITE" id="PS52019"/>
    </source>
</evidence>
<dbReference type="GO" id="GO:0004315">
    <property type="term" value="F:3-oxoacyl-[acyl-carrier-protein] synthase activity"/>
    <property type="evidence" value="ECO:0007669"/>
    <property type="project" value="InterPro"/>
</dbReference>
<evidence type="ECO:0000259" key="8">
    <source>
        <dbReference type="PROSITE" id="PS50075"/>
    </source>
</evidence>
<dbReference type="InterPro" id="IPR050091">
    <property type="entry name" value="PKS_NRPS_Biosynth_Enz"/>
</dbReference>
<evidence type="ECO:0000313" key="12">
    <source>
        <dbReference type="Proteomes" id="UP001217918"/>
    </source>
</evidence>
<dbReference type="InterPro" id="IPR049552">
    <property type="entry name" value="PKS_DH_N"/>
</dbReference>
<organism evidence="11 12">
    <name type="scientific">Phyllachora maydis</name>
    <dbReference type="NCBI Taxonomy" id="1825666"/>
    <lineage>
        <taxon>Eukaryota</taxon>
        <taxon>Fungi</taxon>
        <taxon>Dikarya</taxon>
        <taxon>Ascomycota</taxon>
        <taxon>Pezizomycotina</taxon>
        <taxon>Sordariomycetes</taxon>
        <taxon>Sordariomycetidae</taxon>
        <taxon>Phyllachorales</taxon>
        <taxon>Phyllachoraceae</taxon>
        <taxon>Phyllachora</taxon>
    </lineage>
</organism>
<keyword evidence="12" id="KW-1185">Reference proteome</keyword>
<dbReference type="Gene3D" id="3.40.47.10">
    <property type="match status" value="1"/>
</dbReference>
<feature type="domain" description="PKS/mFAS DH" evidence="10">
    <location>
        <begin position="927"/>
        <end position="1301"/>
    </location>
</feature>
<proteinExistence type="predicted"/>
<dbReference type="InterPro" id="IPR018201">
    <property type="entry name" value="Ketoacyl_synth_AS"/>
</dbReference>
<dbReference type="PROSITE" id="PS50075">
    <property type="entry name" value="CARRIER"/>
    <property type="match status" value="1"/>
</dbReference>
<dbReference type="InterPro" id="IPR001227">
    <property type="entry name" value="Ac_transferase_dom_sf"/>
</dbReference>
<dbReference type="InterPro" id="IPR056501">
    <property type="entry name" value="NAD-bd_HRPKS_sdrA"/>
</dbReference>
<dbReference type="Pfam" id="PF00109">
    <property type="entry name" value="ketoacyl-synt"/>
    <property type="match status" value="1"/>
</dbReference>
<gene>
    <name evidence="11" type="ORF">P8C59_009096</name>
</gene>
<keyword evidence="2" id="KW-0597">Phosphoprotein</keyword>
<evidence type="ECO:0000256" key="4">
    <source>
        <dbReference type="ARBA" id="ARBA00023002"/>
    </source>
</evidence>
<dbReference type="PROSITE" id="PS00606">
    <property type="entry name" value="KS3_1"/>
    <property type="match status" value="1"/>
</dbReference>
<dbReference type="SMART" id="SM00827">
    <property type="entry name" value="PKS_AT"/>
    <property type="match status" value="1"/>
</dbReference>
<dbReference type="GO" id="GO:0030639">
    <property type="term" value="P:polyketide biosynthetic process"/>
    <property type="evidence" value="ECO:0007669"/>
    <property type="project" value="UniProtKB-ARBA"/>
</dbReference>
<dbReference type="PROSITE" id="PS52019">
    <property type="entry name" value="PKS_MFAS_DH"/>
    <property type="match status" value="1"/>
</dbReference>
<dbReference type="SMART" id="SM00825">
    <property type="entry name" value="PKS_KS"/>
    <property type="match status" value="1"/>
</dbReference>
<feature type="domain" description="Ketosynthase family 3 (KS3)" evidence="9">
    <location>
        <begin position="14"/>
        <end position="439"/>
    </location>
</feature>
<dbReference type="InterPro" id="IPR020807">
    <property type="entry name" value="PKS_DH"/>
</dbReference>
<dbReference type="InterPro" id="IPR057326">
    <property type="entry name" value="KR_dom"/>
</dbReference>
<accession>A0AAD9MKT7</accession>
<dbReference type="InterPro" id="IPR042104">
    <property type="entry name" value="PKS_dehydratase_sf"/>
</dbReference>
<dbReference type="GO" id="GO:0031177">
    <property type="term" value="F:phosphopantetheine binding"/>
    <property type="evidence" value="ECO:0007669"/>
    <property type="project" value="InterPro"/>
</dbReference>
<keyword evidence="5" id="KW-0511">Multifunctional enzyme</keyword>
<dbReference type="Pfam" id="PF02801">
    <property type="entry name" value="Ketoacyl-synt_C"/>
    <property type="match status" value="1"/>
</dbReference>
<dbReference type="GO" id="GO:0006633">
    <property type="term" value="P:fatty acid biosynthetic process"/>
    <property type="evidence" value="ECO:0007669"/>
    <property type="project" value="InterPro"/>
</dbReference>
<dbReference type="SMART" id="SM00829">
    <property type="entry name" value="PKS_ER"/>
    <property type="match status" value="1"/>
</dbReference>
<evidence type="ECO:0008006" key="13">
    <source>
        <dbReference type="Google" id="ProtNLM"/>
    </source>
</evidence>
<dbReference type="SMART" id="SM00822">
    <property type="entry name" value="PKS_KR"/>
    <property type="match status" value="1"/>
</dbReference>
<dbReference type="InterPro" id="IPR016035">
    <property type="entry name" value="Acyl_Trfase/lysoPLipase"/>
</dbReference>
<dbReference type="InterPro" id="IPR014031">
    <property type="entry name" value="Ketoacyl_synth_C"/>
</dbReference>
<dbReference type="PROSITE" id="PS00012">
    <property type="entry name" value="PHOSPHOPANTETHEINE"/>
    <property type="match status" value="1"/>
</dbReference>
<dbReference type="InterPro" id="IPR036291">
    <property type="entry name" value="NAD(P)-bd_dom_sf"/>
</dbReference>
<dbReference type="SUPFAM" id="SSF53901">
    <property type="entry name" value="Thiolase-like"/>
    <property type="match status" value="1"/>
</dbReference>
<dbReference type="PANTHER" id="PTHR43775">
    <property type="entry name" value="FATTY ACID SYNTHASE"/>
    <property type="match status" value="1"/>
</dbReference>
<dbReference type="SUPFAM" id="SSF55048">
    <property type="entry name" value="Probable ACP-binding domain of malonyl-CoA ACP transacylase"/>
    <property type="match status" value="1"/>
</dbReference>
<dbReference type="Pfam" id="PF23114">
    <property type="entry name" value="NAD-bd_HRPKS_sdrA"/>
    <property type="match status" value="1"/>
</dbReference>
<dbReference type="InterPro" id="IPR032821">
    <property type="entry name" value="PKS_assoc"/>
</dbReference>
<name>A0AAD9MKT7_9PEZI</name>
<dbReference type="InterPro" id="IPR016036">
    <property type="entry name" value="Malonyl_transacylase_ACP-bd"/>
</dbReference>
<evidence type="ECO:0000256" key="7">
    <source>
        <dbReference type="SAM" id="MobiDB-lite"/>
    </source>
</evidence>
<dbReference type="InterPro" id="IPR006162">
    <property type="entry name" value="Ppantetheine_attach_site"/>
</dbReference>
<feature type="region of interest" description="C-terminal hotdog fold" evidence="6">
    <location>
        <begin position="1150"/>
        <end position="1301"/>
    </location>
</feature>
<dbReference type="Gene3D" id="3.10.129.110">
    <property type="entry name" value="Polyketide synthase dehydratase"/>
    <property type="match status" value="1"/>
</dbReference>
<dbReference type="InterPro" id="IPR009081">
    <property type="entry name" value="PP-bd_ACP"/>
</dbReference>
<dbReference type="Proteomes" id="UP001217918">
    <property type="component" value="Unassembled WGS sequence"/>
</dbReference>
<dbReference type="PANTHER" id="PTHR43775:SF13">
    <property type="entry name" value="POLYKETIDE SYNTHASE 1"/>
    <property type="match status" value="1"/>
</dbReference>
<dbReference type="GO" id="GO:0016491">
    <property type="term" value="F:oxidoreductase activity"/>
    <property type="evidence" value="ECO:0007669"/>
    <property type="project" value="UniProtKB-KW"/>
</dbReference>
<dbReference type="InterPro" id="IPR011032">
    <property type="entry name" value="GroES-like_sf"/>
</dbReference>
<dbReference type="Pfam" id="PF14765">
    <property type="entry name" value="PS-DH"/>
    <property type="match status" value="1"/>
</dbReference>
<sequence length="2231" mass="240691">MADAAQSSGSAPQLQPIAIVGMSCRLPGGVSSPGDFWKMLCRARSGWSKIPEDRFNAAAYNHPNPDKKGCFNSQGGYFLKDDISMFDAGFFDITKKEAESMDPAQRLILECTYEALENAGIPKESVAGRKVGVFVGGNYNEHRTSNLRDLDHMPAFDATGNQGAFLAGRLAYYFNLRGPTFTVDTACSSSMHALHLAVQSIRSGESEQAIVAASHLITQPDIWVSMAKLRLFSEAGRTYAFDNRAKSGYARGEGAGCLVLKPLDQAIADNDHIRAVINHTGISHNGRTVGIVAPSPEEQEQLLRDVFAQAGIDPREVGFFEAHGTGTKKGDPIEATAIYKAVGQHFTADQPLYIGSTKPNVGHLECASGLVSVIKSVLMLYYGFVLPNAEFQTENEAIPLAKWNMKVPLMQRPWPSRRKYACVNNFGFSGSNAHAVLAAAPTARTLELSNDATYQALRLFVISANDEAALKQSMNRLGIFLEQHAELYQSTMPRNLAYTLCQRRSHLPWRVALVTGMCSGLATALNGADVVPMRAPADVPKLAFVFTGQGAQWWGMGRELLASHPVFSEAIDRADAALRDIGADFSILEELTRDENESKVALAHISQPICSAVQLALTDLLASFGIRPSSVTGHSSGEIGAAYAAGALTFEGAMHAAYHRGQAIVELKRQYADLKGSMMAVGAGADTLDNLLAPLADGQKAVVACENSPSSTTLSGDEAAIDAIGKVFQEKGTFNRKLFVDVAYHSHHMKLISDYYLDKVAHIQPGEDMERSHVQFFSSLKGRRVELSELGPQYWVDNLTQAVRFSTSLQVLCNEAKPDVLVEIGPHAALKGPIMQILKKLGAAATKISYIPVLVRGKDATRTALELAGQLFQRGYSLDFHSVNHKRREAEKPDLIPSLFSYPWTRQRYWYESRISQMHRLKPFARHDLLGTMADWSNELEPTWRNIVRLEDLPWLRDYQVQGRIMFPVAGFVSMLVEAAAQRAVTKGVEAGSYDIRDLHIADQLEVEDGAEVEVLLTLRPNAAGSDGPEEFRISSHEPKRGWLEHCRGTLKAEPRKVSHHGHRALAIDTVKTEAMVRFQHTPDFALSSTMTDSASVTSDSASVGSKVPSSASSDAGVETNFGSETPATECHGQGVCDKLDMSGAKEGVQPMSASATRFYEGLASAGHAFPKSFQSLVQVAFNENEASAHCCIQDTASDMPNEHETSYKIHPTVVDVMLQLPLSSLSSVHADCAHLPSAIQQVHVSASWRKKQGEGFHVQSTREAKTGGFVVEAYSTQATESASVSIMGVQYTAMKNTANEVADPRELCFKMEWEPVGDRPIESSEGEAQAQAPTAAKKTVIVSESEKAEKDGLVVAVSQAIELQTGARPEVSSLRKIADFNSNFVVLSELERPMLSSITAAGFEQVKRLLSESAGLLWVTRGAAKVPTNPNANMALGLVRTARSEREAIAATLDLDPNSKLDTASQASMIQDAFSRAVLAGQAGADMEFAEDKGRLVTARLAVDERMNLDLHRELGPSAPYMQHLHQPGRQLQLSVQTEGSYEDIFFEDRPVRELMSDEIEILVAASAITRDDTLPKDRLAGSMTRGCSGFVTRLGSNARKFAIGDRVCALAEGPLSSHVRVKATSASKITEKLSIETAASIPASFCAAYYALADICHVSAGEHVLVQLSGPIGLAAMEVARHYRANTFALVQSDAEKVAARKLGVSNDHILDGRSIYLRRLVEEGTQGHGLDVIITSSNDAVNVWDCLADFGHFVEIRTSAPDSLVASRPRLGANATFSSVNMASLANARPKAVEKTLQALMERFTHGALTQRAEPVAFPIGEVAKGLQMVHDGAIFPVVVTAGGGEQVKAVHRRLNNIFSADGTHVIIGGTGGLGRFMAKHMIEHGARTIVLLSRSGGGKEKFEQLLAEVQQPDARIMVQKCDVTNDGQVRQFVNNCKGTLPPICGIIHSAMVLRDGLIEKMSHQDYEDVMRPKVKGTWNLHNALSETGVNLDYFVVLSSAAGILGSRGQGAYAAANTFLDAFMAFRARKGLPGTSLDLTAVTGAGYIAENGDRAADIAKNFGHETVSEQEVLALVSAAVRGACGGAQVLTGLKLHCGADGSFPYYAADARFAGLKAAAVARAEAEGAMVVPQVSTGEAFRAAATDEERVAVAGAGILQKLSDVLSIDLENLDAARNITSYGLDSLTAIELRNWIAKELRANLQILELLSAGTVNDLSAMIVQKAKAA</sequence>
<dbReference type="SUPFAM" id="SSF52151">
    <property type="entry name" value="FabD/lysophospholipase-like"/>
    <property type="match status" value="1"/>
</dbReference>
<dbReference type="InterPro" id="IPR020806">
    <property type="entry name" value="PKS_PP-bd"/>
</dbReference>
<dbReference type="Gene3D" id="3.40.366.10">
    <property type="entry name" value="Malonyl-Coenzyme A Acyl Carrier Protein, domain 2"/>
    <property type="match status" value="1"/>
</dbReference>
<dbReference type="Gene3D" id="3.90.180.10">
    <property type="entry name" value="Medium-chain alcohol dehydrogenases, catalytic domain"/>
    <property type="match status" value="1"/>
</dbReference>
<dbReference type="Pfam" id="PF21089">
    <property type="entry name" value="PKS_DH_N"/>
    <property type="match status" value="1"/>
</dbReference>
<dbReference type="Pfam" id="PF00698">
    <property type="entry name" value="Acyl_transf_1"/>
    <property type="match status" value="1"/>
</dbReference>
<dbReference type="SMART" id="SM00823">
    <property type="entry name" value="PKS_PP"/>
    <property type="match status" value="1"/>
</dbReference>
<evidence type="ECO:0000256" key="3">
    <source>
        <dbReference type="ARBA" id="ARBA00022679"/>
    </source>
</evidence>
<dbReference type="SUPFAM" id="SSF47336">
    <property type="entry name" value="ACP-like"/>
    <property type="match status" value="1"/>
</dbReference>
<feature type="region of interest" description="Disordered" evidence="7">
    <location>
        <begin position="1090"/>
        <end position="1130"/>
    </location>
</feature>
<dbReference type="GO" id="GO:0004312">
    <property type="term" value="F:fatty acid synthase activity"/>
    <property type="evidence" value="ECO:0007669"/>
    <property type="project" value="TreeGrafter"/>
</dbReference>
<keyword evidence="4" id="KW-0560">Oxidoreductase</keyword>
<dbReference type="InterPro" id="IPR020843">
    <property type="entry name" value="ER"/>
</dbReference>
<feature type="compositionally biased region" description="Low complexity" evidence="7">
    <location>
        <begin position="1090"/>
        <end position="1117"/>
    </location>
</feature>
<evidence type="ECO:0000259" key="9">
    <source>
        <dbReference type="PROSITE" id="PS52004"/>
    </source>
</evidence>
<dbReference type="InterPro" id="IPR049551">
    <property type="entry name" value="PKS_DH_C"/>
</dbReference>
<dbReference type="InterPro" id="IPR016039">
    <property type="entry name" value="Thiolase-like"/>
</dbReference>
<evidence type="ECO:0000256" key="6">
    <source>
        <dbReference type="PROSITE-ProRule" id="PRU01363"/>
    </source>
</evidence>
<dbReference type="Gene3D" id="3.30.70.3290">
    <property type="match status" value="1"/>
</dbReference>
<dbReference type="SUPFAM" id="SSF51735">
    <property type="entry name" value="NAD(P)-binding Rossmann-fold domains"/>
    <property type="match status" value="2"/>
</dbReference>
<dbReference type="InterPro" id="IPR013968">
    <property type="entry name" value="PKS_KR"/>
</dbReference>
<evidence type="ECO:0000256" key="5">
    <source>
        <dbReference type="ARBA" id="ARBA00023268"/>
    </source>
</evidence>
<reference evidence="11" key="1">
    <citation type="journal article" date="2023" name="Mol. Plant Microbe Interact.">
        <title>Elucidating the Obligate Nature and Biological Capacity of an Invasive Fungal Corn Pathogen.</title>
        <authorList>
            <person name="MacCready J.S."/>
            <person name="Roggenkamp E.M."/>
            <person name="Gdanetz K."/>
            <person name="Chilvers M.I."/>
        </authorList>
    </citation>
    <scope>NUCLEOTIDE SEQUENCE</scope>
    <source>
        <strain evidence="11">PM02</strain>
    </source>
</reference>
<evidence type="ECO:0000313" key="11">
    <source>
        <dbReference type="EMBL" id="KAK2074926.1"/>
    </source>
</evidence>
<dbReference type="Pfam" id="PF16197">
    <property type="entry name" value="KAsynt_C_assoc"/>
    <property type="match status" value="1"/>
</dbReference>
<dbReference type="Gene3D" id="1.10.1200.10">
    <property type="entry name" value="ACP-like"/>
    <property type="match status" value="1"/>
</dbReference>
<protein>
    <recommendedName>
        <fullName evidence="13">Polyketide synthase</fullName>
    </recommendedName>
</protein>
<dbReference type="Gene3D" id="3.40.50.720">
    <property type="entry name" value="NAD(P)-binding Rossmann-like Domain"/>
    <property type="match status" value="3"/>
</dbReference>
<dbReference type="InterPro" id="IPR014043">
    <property type="entry name" value="Acyl_transferase_dom"/>
</dbReference>
<dbReference type="InterPro" id="IPR049900">
    <property type="entry name" value="PKS_mFAS_DH"/>
</dbReference>
<dbReference type="SUPFAM" id="SSF50129">
    <property type="entry name" value="GroES-like"/>
    <property type="match status" value="1"/>
</dbReference>
<dbReference type="InterPro" id="IPR014030">
    <property type="entry name" value="Ketoacyl_synth_N"/>
</dbReference>
<comment type="caution">
    <text evidence="6">Lacks conserved residue(s) required for the propagation of feature annotation.</text>
</comment>
<keyword evidence="1" id="KW-0596">Phosphopantetheine</keyword>
<dbReference type="InterPro" id="IPR020841">
    <property type="entry name" value="PKS_Beta-ketoAc_synthase_dom"/>
</dbReference>
<dbReference type="CDD" id="cd00833">
    <property type="entry name" value="PKS"/>
    <property type="match status" value="1"/>
</dbReference>
<dbReference type="EMBL" id="JAQQPM010000009">
    <property type="protein sequence ID" value="KAK2074926.1"/>
    <property type="molecule type" value="Genomic_DNA"/>
</dbReference>
<dbReference type="CDD" id="cd05195">
    <property type="entry name" value="enoyl_red"/>
    <property type="match status" value="1"/>
</dbReference>
<feature type="domain" description="Carrier" evidence="8">
    <location>
        <begin position="2147"/>
        <end position="2228"/>
    </location>
</feature>
<feature type="region of interest" description="N-terminal hotdog fold" evidence="6">
    <location>
        <begin position="927"/>
        <end position="1058"/>
    </location>
</feature>
<evidence type="ECO:0000256" key="2">
    <source>
        <dbReference type="ARBA" id="ARBA00022553"/>
    </source>
</evidence>